<dbReference type="InterPro" id="IPR051158">
    <property type="entry name" value="Metallophosphoesterase_sf"/>
</dbReference>
<keyword evidence="1" id="KW-0812">Transmembrane</keyword>
<gene>
    <name evidence="3" type="ORF">ACFQMN_17915</name>
</gene>
<reference evidence="4" key="1">
    <citation type="journal article" date="2019" name="Int. J. Syst. Evol. Microbiol.">
        <title>The Global Catalogue of Microorganisms (GCM) 10K type strain sequencing project: providing services to taxonomists for standard genome sequencing and annotation.</title>
        <authorList>
            <consortium name="The Broad Institute Genomics Platform"/>
            <consortium name="The Broad Institute Genome Sequencing Center for Infectious Disease"/>
            <person name="Wu L."/>
            <person name="Ma J."/>
        </authorList>
    </citation>
    <scope>NUCLEOTIDE SEQUENCE [LARGE SCALE GENOMIC DNA]</scope>
    <source>
        <strain evidence="4">CCUG 73951</strain>
    </source>
</reference>
<evidence type="ECO:0000313" key="3">
    <source>
        <dbReference type="EMBL" id="MFC7322744.1"/>
    </source>
</evidence>
<dbReference type="InterPro" id="IPR029052">
    <property type="entry name" value="Metallo-depent_PP-like"/>
</dbReference>
<dbReference type="Gene3D" id="3.60.21.10">
    <property type="match status" value="1"/>
</dbReference>
<accession>A0ABW2K7G1</accession>
<dbReference type="EMBL" id="JBHTBY010000017">
    <property type="protein sequence ID" value="MFC7322744.1"/>
    <property type="molecule type" value="Genomic_DNA"/>
</dbReference>
<dbReference type="PANTHER" id="PTHR31302:SF0">
    <property type="entry name" value="TRANSMEMBRANE PROTEIN WITH METALLOPHOSPHOESTERASE DOMAIN"/>
    <property type="match status" value="1"/>
</dbReference>
<protein>
    <submittedName>
        <fullName evidence="3">Metallophosphoesterase</fullName>
    </submittedName>
</protein>
<keyword evidence="4" id="KW-1185">Reference proteome</keyword>
<feature type="transmembrane region" description="Helical" evidence="1">
    <location>
        <begin position="7"/>
        <end position="25"/>
    </location>
</feature>
<feature type="domain" description="Calcineurin-like phosphoesterase" evidence="2">
    <location>
        <begin position="50"/>
        <end position="254"/>
    </location>
</feature>
<sequence>MKKVVRKMIFGIVILATAITTYTIWDNQRIKVVEQTVAIENLPIELEGVSILQITDLHEKVFGTEQEKLIKAINSVDYDVIAFTGDMLNGTDSRHYESFYTLLEGIENKKHALYVPGNADPESYFIDAEGNYVKDEFVEGLEERGVKLLEAAYNAEFGETSIRFDAFEVSVLNPEKGVVVANGRVRSKYAKTTQYRNHQQRLMSEIAELNETDHDLLIALNHYPVVDARMDQLIDNPQFIWRDYDLIVAGHYHGGQIRVPFIGALFVPEPWYKGGGILPPRDRVSGLWDYHGTKQYVSRGLGSSNFISFLKFRMFNTPEINVLTFKSKK</sequence>
<name>A0ABW2K7G1_9BACI</name>
<evidence type="ECO:0000256" key="1">
    <source>
        <dbReference type="SAM" id="Phobius"/>
    </source>
</evidence>
<dbReference type="SUPFAM" id="SSF56300">
    <property type="entry name" value="Metallo-dependent phosphatases"/>
    <property type="match status" value="1"/>
</dbReference>
<comment type="caution">
    <text evidence="3">The sequence shown here is derived from an EMBL/GenBank/DDBJ whole genome shotgun (WGS) entry which is preliminary data.</text>
</comment>
<dbReference type="Proteomes" id="UP001596494">
    <property type="component" value="Unassembled WGS sequence"/>
</dbReference>
<dbReference type="Pfam" id="PF00149">
    <property type="entry name" value="Metallophos"/>
    <property type="match status" value="1"/>
</dbReference>
<evidence type="ECO:0000313" key="4">
    <source>
        <dbReference type="Proteomes" id="UP001596494"/>
    </source>
</evidence>
<keyword evidence="1" id="KW-1133">Transmembrane helix</keyword>
<dbReference type="PANTHER" id="PTHR31302">
    <property type="entry name" value="TRANSMEMBRANE PROTEIN WITH METALLOPHOSPHOESTERASE DOMAIN-RELATED"/>
    <property type="match status" value="1"/>
</dbReference>
<evidence type="ECO:0000259" key="2">
    <source>
        <dbReference type="Pfam" id="PF00149"/>
    </source>
</evidence>
<proteinExistence type="predicted"/>
<dbReference type="RefSeq" id="WP_289215109.1">
    <property type="nucleotide sequence ID" value="NZ_JAPVRC010000002.1"/>
</dbReference>
<keyword evidence="1" id="KW-0472">Membrane</keyword>
<dbReference type="InterPro" id="IPR004843">
    <property type="entry name" value="Calcineurin-like_PHP"/>
</dbReference>
<organism evidence="3 4">
    <name type="scientific">Halobacillus campisalis</name>
    <dbReference type="NCBI Taxonomy" id="435909"/>
    <lineage>
        <taxon>Bacteria</taxon>
        <taxon>Bacillati</taxon>
        <taxon>Bacillota</taxon>
        <taxon>Bacilli</taxon>
        <taxon>Bacillales</taxon>
        <taxon>Bacillaceae</taxon>
        <taxon>Halobacillus</taxon>
    </lineage>
</organism>